<evidence type="ECO:0000313" key="3">
    <source>
        <dbReference type="Proteomes" id="UP000596932"/>
    </source>
</evidence>
<dbReference type="Proteomes" id="UP000596932">
    <property type="component" value="Unassembled WGS sequence"/>
</dbReference>
<keyword evidence="1" id="KW-0732">Signal</keyword>
<evidence type="ECO:0000256" key="1">
    <source>
        <dbReference type="SAM" id="SignalP"/>
    </source>
</evidence>
<feature type="signal peptide" evidence="1">
    <location>
        <begin position="1"/>
        <end position="20"/>
    </location>
</feature>
<comment type="caution">
    <text evidence="2">The sequence shown here is derived from an EMBL/GenBank/DDBJ whole genome shotgun (WGS) entry which is preliminary data.</text>
</comment>
<dbReference type="PROSITE" id="PS51257">
    <property type="entry name" value="PROKAR_LIPOPROTEIN"/>
    <property type="match status" value="1"/>
</dbReference>
<dbReference type="AlphaFoldDB" id="A0A931GIY0"/>
<proteinExistence type="predicted"/>
<gene>
    <name evidence="2" type="ORF">H3221_19385</name>
</gene>
<evidence type="ECO:0008006" key="4">
    <source>
        <dbReference type="Google" id="ProtNLM"/>
    </source>
</evidence>
<keyword evidence="3" id="KW-1185">Reference proteome</keyword>
<feature type="chain" id="PRO_5037334423" description="Lipoprotein" evidence="1">
    <location>
        <begin position="21"/>
        <end position="164"/>
    </location>
</feature>
<name>A0A931GIY0_9PSED</name>
<protein>
    <recommendedName>
        <fullName evidence="4">Lipoprotein</fullName>
    </recommendedName>
</protein>
<dbReference type="RefSeq" id="WP_196476351.1">
    <property type="nucleotide sequence ID" value="NZ_JACFYX020000001.1"/>
</dbReference>
<accession>A0A931GIY0</accession>
<evidence type="ECO:0000313" key="2">
    <source>
        <dbReference type="EMBL" id="MBG0837281.1"/>
    </source>
</evidence>
<dbReference type="EMBL" id="JACFYX010000020">
    <property type="protein sequence ID" value="MBG0837281.1"/>
    <property type="molecule type" value="Genomic_DNA"/>
</dbReference>
<reference evidence="2" key="1">
    <citation type="submission" date="2020-07" db="EMBL/GenBank/DDBJ databases">
        <title>Pseudomonas chaetoceroseae sp. nov., a new member of the Pseudomonas oleovorans group isolated from a culture of Chaetoceros calcitrans.</title>
        <authorList>
            <person name="Girard L."/>
            <person name="Lood C."/>
            <person name="De Mot R."/>
            <person name="Baudart J."/>
        </authorList>
    </citation>
    <scope>NUCLEOTIDE SEQUENCE</scope>
    <source>
        <strain evidence="2">536</strain>
    </source>
</reference>
<organism evidence="2 3">
    <name type="scientific">Pseudomonas chaetocerotis</name>
    <dbReference type="NCBI Taxonomy" id="2758695"/>
    <lineage>
        <taxon>Bacteria</taxon>
        <taxon>Pseudomonadati</taxon>
        <taxon>Pseudomonadota</taxon>
        <taxon>Gammaproteobacteria</taxon>
        <taxon>Pseudomonadales</taxon>
        <taxon>Pseudomonadaceae</taxon>
        <taxon>Pseudomonas</taxon>
    </lineage>
</organism>
<sequence>MPRILLLVASLLLGACTARTPVPQVAPALVAPLPLTLQIRREQADALQDWLLVIQQEGSLLRWSLLDPLGIPLARQLLDAGKWHNDGLLPPNSEARELFATLLFALARADALHAYPPGSWQQVNDERRRLEPDWVIDYHGPLDFTLGKTGLNYRIRVLNLEESD</sequence>